<evidence type="ECO:0000313" key="2">
    <source>
        <dbReference type="EMBL" id="KAF2129569.1"/>
    </source>
</evidence>
<name>A0A6A6ACM2_9PLEO</name>
<keyword evidence="3" id="KW-1185">Reference proteome</keyword>
<organism evidence="2 3">
    <name type="scientific">Dothidotthia symphoricarpi CBS 119687</name>
    <dbReference type="NCBI Taxonomy" id="1392245"/>
    <lineage>
        <taxon>Eukaryota</taxon>
        <taxon>Fungi</taxon>
        <taxon>Dikarya</taxon>
        <taxon>Ascomycota</taxon>
        <taxon>Pezizomycotina</taxon>
        <taxon>Dothideomycetes</taxon>
        <taxon>Pleosporomycetidae</taxon>
        <taxon>Pleosporales</taxon>
        <taxon>Dothidotthiaceae</taxon>
        <taxon>Dothidotthia</taxon>
    </lineage>
</organism>
<feature type="compositionally biased region" description="Low complexity" evidence="1">
    <location>
        <begin position="69"/>
        <end position="85"/>
    </location>
</feature>
<reference evidence="2" key="1">
    <citation type="journal article" date="2020" name="Stud. Mycol.">
        <title>101 Dothideomycetes genomes: a test case for predicting lifestyles and emergence of pathogens.</title>
        <authorList>
            <person name="Haridas S."/>
            <person name="Albert R."/>
            <person name="Binder M."/>
            <person name="Bloem J."/>
            <person name="Labutti K."/>
            <person name="Salamov A."/>
            <person name="Andreopoulos B."/>
            <person name="Baker S."/>
            <person name="Barry K."/>
            <person name="Bills G."/>
            <person name="Bluhm B."/>
            <person name="Cannon C."/>
            <person name="Castanera R."/>
            <person name="Culley D."/>
            <person name="Daum C."/>
            <person name="Ezra D."/>
            <person name="Gonzalez J."/>
            <person name="Henrissat B."/>
            <person name="Kuo A."/>
            <person name="Liang C."/>
            <person name="Lipzen A."/>
            <person name="Lutzoni F."/>
            <person name="Magnuson J."/>
            <person name="Mondo S."/>
            <person name="Nolan M."/>
            <person name="Ohm R."/>
            <person name="Pangilinan J."/>
            <person name="Park H.-J."/>
            <person name="Ramirez L."/>
            <person name="Alfaro M."/>
            <person name="Sun H."/>
            <person name="Tritt A."/>
            <person name="Yoshinaga Y."/>
            <person name="Zwiers L.-H."/>
            <person name="Turgeon B."/>
            <person name="Goodwin S."/>
            <person name="Spatafora J."/>
            <person name="Crous P."/>
            <person name="Grigoriev I."/>
        </authorList>
    </citation>
    <scope>NUCLEOTIDE SEQUENCE</scope>
    <source>
        <strain evidence="2">CBS 119687</strain>
    </source>
</reference>
<feature type="region of interest" description="Disordered" evidence="1">
    <location>
        <begin position="69"/>
        <end position="90"/>
    </location>
</feature>
<proteinExistence type="predicted"/>
<gene>
    <name evidence="2" type="ORF">P153DRAFT_21844</name>
</gene>
<dbReference type="RefSeq" id="XP_033523958.1">
    <property type="nucleotide sequence ID" value="XM_033662606.1"/>
</dbReference>
<dbReference type="Proteomes" id="UP000799771">
    <property type="component" value="Unassembled WGS sequence"/>
</dbReference>
<accession>A0A6A6ACM2</accession>
<dbReference type="AlphaFoldDB" id="A0A6A6ACM2"/>
<dbReference type="EMBL" id="ML977506">
    <property type="protein sequence ID" value="KAF2129569.1"/>
    <property type="molecule type" value="Genomic_DNA"/>
</dbReference>
<sequence length="173" mass="18699">MERARPAVTTKCPTPEILCCSLGEMCRRSVPLPAHAPASAALNAALVRPDVCRPGPAKETQVEARCVSARAAPTAPSPARLATTRHPQPNNALRRQTLHARCPVCPRPQTAARHRGHPGSHDGRGHQCLCQSCPDVDQFARTANLRHHRSISRPAFSAARSLVASCFFPVVRM</sequence>
<evidence type="ECO:0000313" key="3">
    <source>
        <dbReference type="Proteomes" id="UP000799771"/>
    </source>
</evidence>
<protein>
    <submittedName>
        <fullName evidence="2">Uncharacterized protein</fullName>
    </submittedName>
</protein>
<dbReference type="GeneID" id="54403038"/>
<evidence type="ECO:0000256" key="1">
    <source>
        <dbReference type="SAM" id="MobiDB-lite"/>
    </source>
</evidence>